<proteinExistence type="predicted"/>
<dbReference type="Proteomes" id="UP000830671">
    <property type="component" value="Chromosome 4"/>
</dbReference>
<protein>
    <submittedName>
        <fullName evidence="2">Uncharacterized protein</fullName>
    </submittedName>
</protein>
<evidence type="ECO:0000256" key="1">
    <source>
        <dbReference type="SAM" id="MobiDB-lite"/>
    </source>
</evidence>
<keyword evidence="3" id="KW-1185">Reference proteome</keyword>
<feature type="region of interest" description="Disordered" evidence="1">
    <location>
        <begin position="1"/>
        <end position="30"/>
    </location>
</feature>
<gene>
    <name evidence="2" type="ORF">CLUP02_08084</name>
</gene>
<evidence type="ECO:0000313" key="3">
    <source>
        <dbReference type="Proteomes" id="UP000830671"/>
    </source>
</evidence>
<evidence type="ECO:0000313" key="2">
    <source>
        <dbReference type="EMBL" id="UQC82594.1"/>
    </source>
</evidence>
<dbReference type="EMBL" id="CP019476">
    <property type="protein sequence ID" value="UQC82594.1"/>
    <property type="molecule type" value="Genomic_DNA"/>
</dbReference>
<organism evidence="2 3">
    <name type="scientific">Colletotrichum lupini</name>
    <dbReference type="NCBI Taxonomy" id="145971"/>
    <lineage>
        <taxon>Eukaryota</taxon>
        <taxon>Fungi</taxon>
        <taxon>Dikarya</taxon>
        <taxon>Ascomycota</taxon>
        <taxon>Pezizomycotina</taxon>
        <taxon>Sordariomycetes</taxon>
        <taxon>Hypocreomycetidae</taxon>
        <taxon>Glomerellales</taxon>
        <taxon>Glomerellaceae</taxon>
        <taxon>Colletotrichum</taxon>
        <taxon>Colletotrichum acutatum species complex</taxon>
    </lineage>
</organism>
<name>A0A9Q8SS77_9PEZI</name>
<dbReference type="KEGG" id="clup:CLUP02_08084"/>
<dbReference type="GeneID" id="73342084"/>
<dbReference type="AlphaFoldDB" id="A0A9Q8SS77"/>
<sequence length="356" mass="39457">MSGTQFHRGWFKPGDRPSTTVLGPVHGSREPTPAASLTQFWLAYCLGHLSSSASIPDGMDRDAFCIFCWGFEPSDWVQALRRIRVTASRSPASLDRLISGGPCQMLEMGPLTRLHCQAIRLLNHERRPSSFAMQSCSVIRNNPGTISYEKRWRQGSSWFENVRANEWREIGASKPRIGYGDVVTYSPRRLTFGSSRLCQPAFKPPDDDLRTERTFPQSCVTFALRDADVRMADYTLQYPAEVSSDSIGELAIVSRKGSPKCDPSRGCTFRCFQASKKTATTGSWALESQSLIGSDSSAKRIWQSEPVSECHGFVLLAFAAVPSTGVDCTQTLLQWLRSTSVTTAFDTTLNVSAWLA</sequence>
<reference evidence="2" key="1">
    <citation type="journal article" date="2021" name="Mol. Plant Microbe Interact.">
        <title>Complete Genome Sequence of the Plant-Pathogenic Fungus Colletotrichum lupini.</title>
        <authorList>
            <person name="Baroncelli R."/>
            <person name="Pensec F."/>
            <person name="Da Lio D."/>
            <person name="Boufleur T."/>
            <person name="Vicente I."/>
            <person name="Sarrocco S."/>
            <person name="Picot A."/>
            <person name="Baraldi E."/>
            <person name="Sukno S."/>
            <person name="Thon M."/>
            <person name="Le Floch G."/>
        </authorList>
    </citation>
    <scope>NUCLEOTIDE SEQUENCE</scope>
    <source>
        <strain evidence="2">IMI 504893</strain>
    </source>
</reference>
<accession>A0A9Q8SS77</accession>
<dbReference type="RefSeq" id="XP_049144217.1">
    <property type="nucleotide sequence ID" value="XM_049287074.1"/>
</dbReference>